<evidence type="ECO:0000259" key="1">
    <source>
        <dbReference type="Pfam" id="PF08421"/>
    </source>
</evidence>
<dbReference type="InterPro" id="IPR013630">
    <property type="entry name" value="Methyltransf_Zn-bd_dom_put"/>
</dbReference>
<reference evidence="3 4" key="1">
    <citation type="submission" date="2017-09" db="EMBL/GenBank/DDBJ databases">
        <title>Depth-based differentiation of microbial function through sediment-hosted aquifers and enrichment of novel symbionts in the deep terrestrial subsurface.</title>
        <authorList>
            <person name="Probst A.J."/>
            <person name="Ladd B."/>
            <person name="Jarett J.K."/>
            <person name="Geller-Mcgrath D.E."/>
            <person name="Sieber C.M."/>
            <person name="Emerson J.B."/>
            <person name="Anantharaman K."/>
            <person name="Thomas B.C."/>
            <person name="Malmstrom R."/>
            <person name="Stieglmeier M."/>
            <person name="Klingl A."/>
            <person name="Woyke T."/>
            <person name="Ryan C.M."/>
            <person name="Banfield J.F."/>
        </authorList>
    </citation>
    <scope>NUCLEOTIDE SEQUENCE [LARGE SCALE GENOMIC DNA]</scope>
    <source>
        <strain evidence="3">CG10_big_fil_rev_8_21_14_0_10_36_16</strain>
    </source>
</reference>
<feature type="domain" description="Methyltransferase putative zinc binding" evidence="1">
    <location>
        <begin position="4"/>
        <end position="65"/>
    </location>
</feature>
<dbReference type="InterPro" id="IPR029063">
    <property type="entry name" value="SAM-dependent_MTases_sf"/>
</dbReference>
<evidence type="ECO:0008006" key="5">
    <source>
        <dbReference type="Google" id="ProtNLM"/>
    </source>
</evidence>
<proteinExistence type="predicted"/>
<dbReference type="PANTHER" id="PTHR43861:SF5">
    <property type="entry name" value="BLL5978 PROTEIN"/>
    <property type="match status" value="1"/>
</dbReference>
<protein>
    <recommendedName>
        <fullName evidence="5">SAM-dependent methyltransferase</fullName>
    </recommendedName>
</protein>
<dbReference type="EMBL" id="PCXQ01000004">
    <property type="protein sequence ID" value="PJE51033.1"/>
    <property type="molecule type" value="Genomic_DNA"/>
</dbReference>
<organism evidence="3 4">
    <name type="scientific">Candidatus Yanofskybacteria bacterium CG10_big_fil_rev_8_21_14_0_10_36_16</name>
    <dbReference type="NCBI Taxonomy" id="1975096"/>
    <lineage>
        <taxon>Bacteria</taxon>
        <taxon>Candidatus Yanofskyibacteriota</taxon>
    </lineage>
</organism>
<dbReference type="SUPFAM" id="SSF53335">
    <property type="entry name" value="S-adenosyl-L-methionine-dependent methyltransferases"/>
    <property type="match status" value="1"/>
</dbReference>
<feature type="domain" description="C-methyltransferase" evidence="2">
    <location>
        <begin position="248"/>
        <end position="392"/>
    </location>
</feature>
<sequence length="406" mass="46342">MNTCIICQNKTLSKVIELGHHPIADTFLKKERILEPQKLYPLNCLLCKKCGHIQNEYVVPPEERYMENDYSYTASNSKISCEHWQEYCDTVSNYINLKKGDHIIEFGSNDGLLLSYFQKKGAKATGIDPSPNMAKLASKRNVNTISGLLGKETLATAIQKNSKAKLICGNNVFNHIYNLNDVMPHVIEALDKNGYFVFESPYGKDIIDKFLFDTIYHEHASYFSIKSVDFLFKKHGLYISNIEHNLYHGGCIRVYALKDMSKYNKKLVSRYIKDENKSGIFSLNTYKKFMAKIEKDKFDTLSLVYSLKKKNQKIAAIGAATKGNTLINYYKLDRNVLEFVTDTSKQKIGKYTPGSLLPIYHDNKLSSKKIDVGLIISWNIGKFLANKIKKINPKIKLIVPGEKKLL</sequence>
<evidence type="ECO:0000259" key="2">
    <source>
        <dbReference type="Pfam" id="PF08484"/>
    </source>
</evidence>
<comment type="caution">
    <text evidence="3">The sequence shown here is derived from an EMBL/GenBank/DDBJ whole genome shotgun (WGS) entry which is preliminary data.</text>
</comment>
<gene>
    <name evidence="3" type="ORF">COV29_02040</name>
</gene>
<dbReference type="AlphaFoldDB" id="A0A2J0Q7I2"/>
<dbReference type="InterPro" id="IPR013691">
    <property type="entry name" value="MeTrfase_14"/>
</dbReference>
<dbReference type="Gene3D" id="6.20.50.110">
    <property type="entry name" value="Methyltransferase, zinc-binding domain"/>
    <property type="match status" value="1"/>
</dbReference>
<dbReference type="Gene3D" id="3.40.50.720">
    <property type="entry name" value="NAD(P)-binding Rossmann-like Domain"/>
    <property type="match status" value="1"/>
</dbReference>
<dbReference type="Pfam" id="PF08421">
    <property type="entry name" value="Methyltransf_13"/>
    <property type="match status" value="1"/>
</dbReference>
<evidence type="ECO:0000313" key="4">
    <source>
        <dbReference type="Proteomes" id="UP000228496"/>
    </source>
</evidence>
<name>A0A2J0Q7I2_9BACT</name>
<dbReference type="Pfam" id="PF08484">
    <property type="entry name" value="Methyltransf_14"/>
    <property type="match status" value="1"/>
</dbReference>
<dbReference type="Pfam" id="PF13489">
    <property type="entry name" value="Methyltransf_23"/>
    <property type="match status" value="1"/>
</dbReference>
<dbReference type="InterPro" id="IPR038576">
    <property type="entry name" value="Methyltransf_Zn-bd_dom_put_sf"/>
</dbReference>
<evidence type="ECO:0000313" key="3">
    <source>
        <dbReference type="EMBL" id="PJE51033.1"/>
    </source>
</evidence>
<accession>A0A2J0Q7I2</accession>
<dbReference type="Gene3D" id="3.40.50.150">
    <property type="entry name" value="Vaccinia Virus protein VP39"/>
    <property type="match status" value="1"/>
</dbReference>
<dbReference type="Proteomes" id="UP000228496">
    <property type="component" value="Unassembled WGS sequence"/>
</dbReference>
<dbReference type="PANTHER" id="PTHR43861">
    <property type="entry name" value="TRANS-ACONITATE 2-METHYLTRANSFERASE-RELATED"/>
    <property type="match status" value="1"/>
</dbReference>